<dbReference type="AlphaFoldDB" id="A0A0A8L3Y8"/>
<proteinExistence type="predicted"/>
<keyword evidence="2" id="KW-1185">Reference proteome</keyword>
<dbReference type="OrthoDB" id="10492112at2759"/>
<dbReference type="Proteomes" id="UP000031516">
    <property type="component" value="Unassembled WGS sequence"/>
</dbReference>
<organism evidence="1 2">
    <name type="scientific">Kluyveromyces dobzhanskii CBS 2104</name>
    <dbReference type="NCBI Taxonomy" id="1427455"/>
    <lineage>
        <taxon>Eukaryota</taxon>
        <taxon>Fungi</taxon>
        <taxon>Dikarya</taxon>
        <taxon>Ascomycota</taxon>
        <taxon>Saccharomycotina</taxon>
        <taxon>Saccharomycetes</taxon>
        <taxon>Saccharomycetales</taxon>
        <taxon>Saccharomycetaceae</taxon>
        <taxon>Kluyveromyces</taxon>
    </lineage>
</organism>
<name>A0A0A8L3Y8_9SACH</name>
<dbReference type="EMBL" id="CCBQ010000018">
    <property type="protein sequence ID" value="CDO92829.1"/>
    <property type="molecule type" value="Genomic_DNA"/>
</dbReference>
<evidence type="ECO:0000313" key="2">
    <source>
        <dbReference type="Proteomes" id="UP000031516"/>
    </source>
</evidence>
<comment type="caution">
    <text evidence="1">The sequence shown here is derived from an EMBL/GenBank/DDBJ whole genome shotgun (WGS) entry which is preliminary data.</text>
</comment>
<reference evidence="1 2" key="1">
    <citation type="submission" date="2014-03" db="EMBL/GenBank/DDBJ databases">
        <title>The genome of Kluyveromyces dobzhanskii.</title>
        <authorList>
            <person name="Nystedt B."/>
            <person name="Astrom S."/>
        </authorList>
    </citation>
    <scope>NUCLEOTIDE SEQUENCE [LARGE SCALE GENOMIC DNA]</scope>
    <source>
        <strain evidence="1 2">CBS 2104</strain>
    </source>
</reference>
<protein>
    <submittedName>
        <fullName evidence="1">WGS project CCBQ000000000 data, contig MAT</fullName>
    </submittedName>
</protein>
<gene>
    <name evidence="1" type="ORF">KLDO_g1138</name>
</gene>
<accession>A0A0A8L3Y8</accession>
<evidence type="ECO:0000313" key="1">
    <source>
        <dbReference type="EMBL" id="CDO92829.1"/>
    </source>
</evidence>
<sequence>MRLLNRALDQTTMKLSFTTRRELFLKKLFFNLKPLSELKEFEGSPFQPMKEYASKYRSGEFPNADRFISFLKSRLDEGLRSNEHNLRTILMGKDVNYDPDAFELKTDSYSMTTSSGSESNTLYFSFFLFGTGSEGVRRPVGIVYVVTNERPGNVSFSFTDDSADSTELSPMVIYVRTLGPFSKNCFITDVGETSANAQYSVRRRSDGGKEYTFKK</sequence>